<keyword evidence="1" id="KW-0812">Transmembrane</keyword>
<dbReference type="EMBL" id="JAUIYO010000006">
    <property type="protein sequence ID" value="MFK2825919.1"/>
    <property type="molecule type" value="Genomic_DNA"/>
</dbReference>
<reference evidence="2 3" key="1">
    <citation type="submission" date="2023-07" db="EMBL/GenBank/DDBJ databases">
        <title>Bacillus lucianemedeirus sp. nov, a new species isolated from an immunobiological production facility.</title>
        <authorList>
            <person name="Costa L.V."/>
            <person name="Miranda R.V.S.L."/>
            <person name="Brandao M.L.L."/>
            <person name="Reis C.M.F."/>
            <person name="Frazao A.M."/>
            <person name="Cruz F.V."/>
            <person name="Baio P.V.P."/>
            <person name="Veras J.F.C."/>
            <person name="Ramos J.N."/>
            <person name="Vieira V."/>
        </authorList>
    </citation>
    <scope>NUCLEOTIDE SEQUENCE [LARGE SCALE GENOMIC DNA]</scope>
    <source>
        <strain evidence="2 3">B190/17</strain>
    </source>
</reference>
<comment type="caution">
    <text evidence="2">The sequence shown here is derived from an EMBL/GenBank/DDBJ whole genome shotgun (WGS) entry which is preliminary data.</text>
</comment>
<protein>
    <submittedName>
        <fullName evidence="2">Uncharacterized protein</fullName>
    </submittedName>
</protein>
<dbReference type="Proteomes" id="UP001619911">
    <property type="component" value="Unassembled WGS sequence"/>
</dbReference>
<dbReference type="RefSeq" id="WP_404316792.1">
    <property type="nucleotide sequence ID" value="NZ_JAUIYO010000006.1"/>
</dbReference>
<keyword evidence="1" id="KW-1133">Transmembrane helix</keyword>
<keyword evidence="1" id="KW-0472">Membrane</keyword>
<keyword evidence="3" id="KW-1185">Reference proteome</keyword>
<accession>A0ABW8IB30</accession>
<organism evidence="2 3">
    <name type="scientific">Bacillus lumedeiriae</name>
    <dbReference type="NCBI Taxonomy" id="3058829"/>
    <lineage>
        <taxon>Bacteria</taxon>
        <taxon>Bacillati</taxon>
        <taxon>Bacillota</taxon>
        <taxon>Bacilli</taxon>
        <taxon>Bacillales</taxon>
        <taxon>Bacillaceae</taxon>
        <taxon>Bacillus</taxon>
    </lineage>
</organism>
<feature type="transmembrane region" description="Helical" evidence="1">
    <location>
        <begin position="42"/>
        <end position="60"/>
    </location>
</feature>
<proteinExistence type="predicted"/>
<gene>
    <name evidence="2" type="ORF">QYG89_09620</name>
</gene>
<sequence>MVILFICTVLLVAVGAYGTMLSTRGDNEYRQAAKGNIARLSWIYAVVVTLSLAAVGLYIAF</sequence>
<evidence type="ECO:0000313" key="2">
    <source>
        <dbReference type="EMBL" id="MFK2825919.1"/>
    </source>
</evidence>
<evidence type="ECO:0000313" key="3">
    <source>
        <dbReference type="Proteomes" id="UP001619911"/>
    </source>
</evidence>
<evidence type="ECO:0000256" key="1">
    <source>
        <dbReference type="SAM" id="Phobius"/>
    </source>
</evidence>
<name>A0ABW8IB30_9BACI</name>